<sequence length="94" mass="10107">MLQSLYTSAVGGALRGGADPERMTTEEAFLQLHLRAWSDYDDEMVMDVAPGVLATRVYVSAACSAKWEAVGTTGGAKALNPFIVFNGSRRVYCS</sequence>
<gene>
    <name evidence="1" type="ORF">TASK_LOCUS7831</name>
</gene>
<dbReference type="AlphaFoldDB" id="A0A0R3WB49"/>
<keyword evidence="2" id="KW-1185">Reference proteome</keyword>
<dbReference type="WBParaSite" id="TASK_0000783001-mRNA-1">
    <property type="protein sequence ID" value="TASK_0000783001-mRNA-1"/>
    <property type="gene ID" value="TASK_0000783001"/>
</dbReference>
<proteinExistence type="predicted"/>
<evidence type="ECO:0000313" key="1">
    <source>
        <dbReference type="EMBL" id="VDK39078.1"/>
    </source>
</evidence>
<dbReference type="Proteomes" id="UP000282613">
    <property type="component" value="Unassembled WGS sequence"/>
</dbReference>
<protein>
    <submittedName>
        <fullName evidence="1 3">Uncharacterized protein</fullName>
    </submittedName>
</protein>
<accession>A0A0R3WB49</accession>
<evidence type="ECO:0000313" key="3">
    <source>
        <dbReference type="WBParaSite" id="TASK_0000783001-mRNA-1"/>
    </source>
</evidence>
<organism evidence="3">
    <name type="scientific">Taenia asiatica</name>
    <name type="common">Asian tapeworm</name>
    <dbReference type="NCBI Taxonomy" id="60517"/>
    <lineage>
        <taxon>Eukaryota</taxon>
        <taxon>Metazoa</taxon>
        <taxon>Spiralia</taxon>
        <taxon>Lophotrochozoa</taxon>
        <taxon>Platyhelminthes</taxon>
        <taxon>Cestoda</taxon>
        <taxon>Eucestoda</taxon>
        <taxon>Cyclophyllidea</taxon>
        <taxon>Taeniidae</taxon>
        <taxon>Taenia</taxon>
    </lineage>
</organism>
<name>A0A0R3WB49_TAEAS</name>
<reference evidence="1 2" key="2">
    <citation type="submission" date="2018-11" db="EMBL/GenBank/DDBJ databases">
        <authorList>
            <consortium name="Pathogen Informatics"/>
        </authorList>
    </citation>
    <scope>NUCLEOTIDE SEQUENCE [LARGE SCALE GENOMIC DNA]</scope>
</reference>
<reference evidence="3" key="1">
    <citation type="submission" date="2017-02" db="UniProtKB">
        <authorList>
            <consortium name="WormBaseParasite"/>
        </authorList>
    </citation>
    <scope>IDENTIFICATION</scope>
</reference>
<evidence type="ECO:0000313" key="2">
    <source>
        <dbReference type="Proteomes" id="UP000282613"/>
    </source>
</evidence>
<dbReference type="EMBL" id="UYRS01018680">
    <property type="protein sequence ID" value="VDK39078.1"/>
    <property type="molecule type" value="Genomic_DNA"/>
</dbReference>